<dbReference type="GO" id="GO:0016787">
    <property type="term" value="F:hydrolase activity"/>
    <property type="evidence" value="ECO:0007669"/>
    <property type="project" value="InterPro"/>
</dbReference>
<keyword evidence="1" id="KW-0732">Signal</keyword>
<reference evidence="3 4" key="1">
    <citation type="submission" date="2019-01" db="EMBL/GenBank/DDBJ databases">
        <title>Draft genome sequences of the type strains of six Macrococcus species.</title>
        <authorList>
            <person name="Mazhar S."/>
            <person name="Altermann E."/>
            <person name="Hill C."/>
            <person name="Mcauliffe O."/>
        </authorList>
    </citation>
    <scope>NUCLEOTIDE SEQUENCE [LARGE SCALE GENOMIC DNA]</scope>
    <source>
        <strain evidence="3 4">CCM4815</strain>
    </source>
</reference>
<evidence type="ECO:0000259" key="2">
    <source>
        <dbReference type="Pfam" id="PF00149"/>
    </source>
</evidence>
<feature type="signal peptide" evidence="1">
    <location>
        <begin position="1"/>
        <end position="29"/>
    </location>
</feature>
<dbReference type="Pfam" id="PF00149">
    <property type="entry name" value="Metallophos"/>
    <property type="match status" value="1"/>
</dbReference>
<evidence type="ECO:0000313" key="4">
    <source>
        <dbReference type="Proteomes" id="UP000294802"/>
    </source>
</evidence>
<evidence type="ECO:0000256" key="1">
    <source>
        <dbReference type="SAM" id="SignalP"/>
    </source>
</evidence>
<dbReference type="RefSeq" id="WP_133443443.1">
    <property type="nucleotide sequence ID" value="NZ_SCWB01000005.1"/>
</dbReference>
<name>A0A4V3BF10_9STAP</name>
<proteinExistence type="predicted"/>
<dbReference type="PANTHER" id="PTHR16509">
    <property type="match status" value="1"/>
</dbReference>
<dbReference type="PANTHER" id="PTHR16509:SF1">
    <property type="entry name" value="MANGANESE-DEPENDENT ADP-RIBOSE_CDP-ALCOHOL DIPHOSPHATASE"/>
    <property type="match status" value="1"/>
</dbReference>
<dbReference type="InterPro" id="IPR004843">
    <property type="entry name" value="Calcineurin-like_PHP"/>
</dbReference>
<accession>A0A4V3BF10</accession>
<organism evidence="3 4">
    <name type="scientific">Macrococcus lamae</name>
    <dbReference type="NCBI Taxonomy" id="198484"/>
    <lineage>
        <taxon>Bacteria</taxon>
        <taxon>Bacillati</taxon>
        <taxon>Bacillota</taxon>
        <taxon>Bacilli</taxon>
        <taxon>Bacillales</taxon>
        <taxon>Staphylococcaceae</taxon>
        <taxon>Macrococcus</taxon>
    </lineage>
</organism>
<dbReference type="InterPro" id="IPR029052">
    <property type="entry name" value="Metallo-depent_PP-like"/>
</dbReference>
<protein>
    <recommendedName>
        <fullName evidence="2">Calcineurin-like phosphoesterase domain-containing protein</fullName>
    </recommendedName>
</protein>
<sequence length="315" mass="36514">MPYRKKPLIVTSALIGLLTVHSFSSIQHAEAKTISPELQIGMFADAQYCQCEPKFIPKYDSERFFMSTPAKMQQATSTLNRKKLDFNLQLGDTIDRDYHSFKTMIPLYNQLKAPRYDVLGNHDFPNHDYSAMTALGMKHNYYSFVKKNIRFVVLDTNEISTYANPKGSKLYNIAKSRLKKAKAAGAPYAYDYNGSVTKKQLKWLDGTLNKAKHEKQQVIMISHHPVYPLFTDNVLNYKEILKIMDKYNNVQVYFNGHTHSGKYNVRRGVHYVNLKGMVETPEQNAYSVVKIYKNKMRIVGYGREETRTLNFRKIY</sequence>
<dbReference type="OrthoDB" id="9791866at2"/>
<dbReference type="AlphaFoldDB" id="A0A4V3BF10"/>
<evidence type="ECO:0000313" key="3">
    <source>
        <dbReference type="EMBL" id="TDM12273.1"/>
    </source>
</evidence>
<keyword evidence="4" id="KW-1185">Reference proteome</keyword>
<feature type="chain" id="PRO_5039497148" description="Calcineurin-like phosphoesterase domain-containing protein" evidence="1">
    <location>
        <begin position="30"/>
        <end position="315"/>
    </location>
</feature>
<dbReference type="SUPFAM" id="SSF56300">
    <property type="entry name" value="Metallo-dependent phosphatases"/>
    <property type="match status" value="1"/>
</dbReference>
<dbReference type="EMBL" id="SCWB01000005">
    <property type="protein sequence ID" value="TDM12273.1"/>
    <property type="molecule type" value="Genomic_DNA"/>
</dbReference>
<feature type="domain" description="Calcineurin-like phosphoesterase" evidence="2">
    <location>
        <begin position="79"/>
        <end position="260"/>
    </location>
</feature>
<dbReference type="Gene3D" id="3.60.21.10">
    <property type="match status" value="1"/>
</dbReference>
<dbReference type="Proteomes" id="UP000294802">
    <property type="component" value="Unassembled WGS sequence"/>
</dbReference>
<comment type="caution">
    <text evidence="3">The sequence shown here is derived from an EMBL/GenBank/DDBJ whole genome shotgun (WGS) entry which is preliminary data.</text>
</comment>
<gene>
    <name evidence="3" type="ORF">ERX29_04195</name>
</gene>